<dbReference type="InterPro" id="IPR004853">
    <property type="entry name" value="Sugar_P_trans_dom"/>
</dbReference>
<proteinExistence type="predicted"/>
<evidence type="ECO:0000313" key="2">
    <source>
        <dbReference type="EnsemblMetazoa" id="Aqu2.1.08739_001"/>
    </source>
</evidence>
<evidence type="ECO:0000259" key="1">
    <source>
        <dbReference type="Pfam" id="PF03151"/>
    </source>
</evidence>
<feature type="domain" description="Sugar phosphate transporter" evidence="1">
    <location>
        <begin position="5"/>
        <end position="49"/>
    </location>
</feature>
<sequence length="49" mass="5279">YCLIFSPLSLISPVGYSVANASKRIIVITTSLVFLQNPVTPYNALGHTV</sequence>
<dbReference type="STRING" id="400682.A0A1X7T2Q2"/>
<dbReference type="AlphaFoldDB" id="A0A1X7T2Q2"/>
<dbReference type="Pfam" id="PF03151">
    <property type="entry name" value="TPT"/>
    <property type="match status" value="1"/>
</dbReference>
<organism evidence="2">
    <name type="scientific">Amphimedon queenslandica</name>
    <name type="common">Sponge</name>
    <dbReference type="NCBI Taxonomy" id="400682"/>
    <lineage>
        <taxon>Eukaryota</taxon>
        <taxon>Metazoa</taxon>
        <taxon>Porifera</taxon>
        <taxon>Demospongiae</taxon>
        <taxon>Heteroscleromorpha</taxon>
        <taxon>Haplosclerida</taxon>
        <taxon>Niphatidae</taxon>
        <taxon>Amphimedon</taxon>
    </lineage>
</organism>
<reference evidence="2" key="1">
    <citation type="submission" date="2017-05" db="UniProtKB">
        <authorList>
            <consortium name="EnsemblMetazoa"/>
        </authorList>
    </citation>
    <scope>IDENTIFICATION</scope>
</reference>
<accession>A0A1X7T2Q2</accession>
<dbReference type="InParanoid" id="A0A1X7T2Q2"/>
<protein>
    <recommendedName>
        <fullName evidence="1">Sugar phosphate transporter domain-containing protein</fullName>
    </recommendedName>
</protein>
<dbReference type="EnsemblMetazoa" id="Aqu2.1.08739_001">
    <property type="protein sequence ID" value="Aqu2.1.08739_001"/>
    <property type="gene ID" value="Aqu2.1.08739"/>
</dbReference>
<name>A0A1X7T2Q2_AMPQE</name>